<evidence type="ECO:0000313" key="2">
    <source>
        <dbReference type="EMBL" id="OXU32236.1"/>
    </source>
</evidence>
<accession>A0A232FNB4</accession>
<dbReference type="EMBL" id="NNAY01000003">
    <property type="protein sequence ID" value="OXU32236.1"/>
    <property type="molecule type" value="Genomic_DNA"/>
</dbReference>
<evidence type="ECO:0000313" key="3">
    <source>
        <dbReference type="Proteomes" id="UP000215335"/>
    </source>
</evidence>
<name>A0A232FNB4_9HYME</name>
<dbReference type="AlphaFoldDB" id="A0A232FNB4"/>
<protein>
    <recommendedName>
        <fullName evidence="1">Helix-turn-helix domain-containing protein</fullName>
    </recommendedName>
</protein>
<dbReference type="OrthoDB" id="7687729at2759"/>
<dbReference type="InterPro" id="IPR058912">
    <property type="entry name" value="HTH_animal"/>
</dbReference>
<gene>
    <name evidence="2" type="ORF">TSAR_008057</name>
</gene>
<comment type="caution">
    <text evidence="2">The sequence shown here is derived from an EMBL/GenBank/DDBJ whole genome shotgun (WGS) entry which is preliminary data.</text>
</comment>
<organism evidence="2 3">
    <name type="scientific">Trichomalopsis sarcophagae</name>
    <dbReference type="NCBI Taxonomy" id="543379"/>
    <lineage>
        <taxon>Eukaryota</taxon>
        <taxon>Metazoa</taxon>
        <taxon>Ecdysozoa</taxon>
        <taxon>Arthropoda</taxon>
        <taxon>Hexapoda</taxon>
        <taxon>Insecta</taxon>
        <taxon>Pterygota</taxon>
        <taxon>Neoptera</taxon>
        <taxon>Endopterygota</taxon>
        <taxon>Hymenoptera</taxon>
        <taxon>Apocrita</taxon>
        <taxon>Proctotrupomorpha</taxon>
        <taxon>Chalcidoidea</taxon>
        <taxon>Pteromalidae</taxon>
        <taxon>Pteromalinae</taxon>
        <taxon>Trichomalopsis</taxon>
    </lineage>
</organism>
<keyword evidence="3" id="KW-1185">Reference proteome</keyword>
<reference evidence="2 3" key="1">
    <citation type="journal article" date="2017" name="Curr. Biol.">
        <title>The Evolution of Venom by Co-option of Single-Copy Genes.</title>
        <authorList>
            <person name="Martinson E.O."/>
            <person name="Mrinalini"/>
            <person name="Kelkar Y.D."/>
            <person name="Chang C.H."/>
            <person name="Werren J.H."/>
        </authorList>
    </citation>
    <scope>NUCLEOTIDE SEQUENCE [LARGE SCALE GENOMIC DNA]</scope>
    <source>
        <strain evidence="2 3">Alberta</strain>
        <tissue evidence="2">Whole body</tissue>
    </source>
</reference>
<feature type="domain" description="Helix-turn-helix" evidence="1">
    <location>
        <begin position="8"/>
        <end position="65"/>
    </location>
</feature>
<dbReference type="Pfam" id="PF26215">
    <property type="entry name" value="HTH_animal"/>
    <property type="match status" value="1"/>
</dbReference>
<sequence>MNDTSDKYINYHSQHHFSQKVAIIYNLVDKAIILSDKSFHNQNISIIKSFFRTNDFPLHIINKYIDKRLAHINSKPISKNNDTSHNSTRHCKNRDATYVNLTTRPLKHREKEQACCIKNKDENRLLQFNILTQNTT</sequence>
<evidence type="ECO:0000259" key="1">
    <source>
        <dbReference type="Pfam" id="PF26215"/>
    </source>
</evidence>
<proteinExistence type="predicted"/>
<dbReference type="Proteomes" id="UP000215335">
    <property type="component" value="Unassembled WGS sequence"/>
</dbReference>